<dbReference type="PROSITE" id="PS00097">
    <property type="entry name" value="CARBAMOYLTRANSFERASE"/>
    <property type="match status" value="1"/>
</dbReference>
<protein>
    <recommendedName>
        <fullName evidence="6 10">Ornithine carbamoyltransferase</fullName>
        <shortName evidence="10">OTCase</shortName>
        <ecNumber evidence="5 10">2.1.3.3</ecNumber>
    </recommendedName>
</protein>
<keyword evidence="7 10" id="KW-0963">Cytoplasm</keyword>
<feature type="binding site" evidence="10">
    <location>
        <position position="302"/>
    </location>
    <ligand>
        <name>carbamoyl phosphate</name>
        <dbReference type="ChEBI" id="CHEBI:58228"/>
    </ligand>
</feature>
<dbReference type="Pfam" id="PF02729">
    <property type="entry name" value="OTCace_N"/>
    <property type="match status" value="1"/>
</dbReference>
<dbReference type="KEGG" id="phc:BBI08_12795"/>
<dbReference type="NCBIfam" id="NF001986">
    <property type="entry name" value="PRK00779.1"/>
    <property type="match status" value="1"/>
</dbReference>
<dbReference type="InterPro" id="IPR024904">
    <property type="entry name" value="OTCase_ArgI"/>
</dbReference>
<comment type="pathway">
    <text evidence="3">Amino-acid biosynthesis; L-arginine biosynthesis; L-arginine from L-ornithine and carbamoyl phosphate: step 1/3.</text>
</comment>
<evidence type="ECO:0000256" key="2">
    <source>
        <dbReference type="ARBA" id="ARBA00004496"/>
    </source>
</evidence>
<evidence type="ECO:0000256" key="10">
    <source>
        <dbReference type="HAMAP-Rule" id="MF_01109"/>
    </source>
</evidence>
<feature type="binding site" evidence="10">
    <location>
        <begin position="238"/>
        <end position="239"/>
    </location>
    <ligand>
        <name>L-ornithine</name>
        <dbReference type="ChEBI" id="CHEBI:46911"/>
    </ligand>
</feature>
<dbReference type="PANTHER" id="PTHR45753:SF3">
    <property type="entry name" value="ORNITHINE TRANSCARBAMYLASE, MITOCHONDRIAL"/>
    <property type="match status" value="1"/>
</dbReference>
<dbReference type="Gene3D" id="3.40.50.1370">
    <property type="entry name" value="Aspartate/ornithine carbamoyltransferase"/>
    <property type="match status" value="2"/>
</dbReference>
<name>A0A1C7DSW1_9BACL</name>
<reference evidence="14" key="2">
    <citation type="submission" date="2016-10" db="EMBL/GenBank/DDBJ databases">
        <authorList>
            <person name="See-Too W.S."/>
        </authorList>
    </citation>
    <scope>NUCLEOTIDE SEQUENCE [LARGE SCALE GENOMIC DNA]</scope>
    <source>
        <strain evidence="14">DSM 24743</strain>
    </source>
</reference>
<reference evidence="14" key="1">
    <citation type="submission" date="2016-07" db="EMBL/GenBank/DDBJ databases">
        <authorList>
            <person name="See-Too W.S."/>
        </authorList>
    </citation>
    <scope>NUCLEOTIDE SEQUENCE [LARGE SCALE GENOMIC DNA]</scope>
    <source>
        <strain evidence="14">DSM 24743</strain>
    </source>
</reference>
<feature type="binding site" evidence="10">
    <location>
        <begin position="274"/>
        <end position="275"/>
    </location>
    <ligand>
        <name>carbamoyl phosphate</name>
        <dbReference type="ChEBI" id="CHEBI:58228"/>
    </ligand>
</feature>
<evidence type="ECO:0000256" key="5">
    <source>
        <dbReference type="ARBA" id="ARBA00013007"/>
    </source>
</evidence>
<dbReference type="Proteomes" id="UP000092687">
    <property type="component" value="Chromosome"/>
</dbReference>
<sequence>MTMAIPFAPSIIQEDFLSLKDYSTTELMDLLNLAIELKKPENKHLPLLKGKVLGMIFEKSSTRTRVSFEAGMLQLGGHAMFLSSQDTQLGRGETIADTGRVLSGYLDGLMIRTYHQSTVQELADFSSIPVINGLTDDYHPCQVMADLMTMLEHFGTLKGKKMAYIGDGNNMANSLMIGAAKVGMDISIASPANYAPTPEMVALAKDIAQYTGSTIEITDNPEKAVTGSDAVYTDVWASMGQEQETIERLEHFQGFQVNEELIKYANKDFIFMHCLPAHREEEVTTAILEGPHSVIFQQSENRLHAQKAVLVALMGDK</sequence>
<dbReference type="GO" id="GO:0004585">
    <property type="term" value="F:ornithine carbamoyltransferase activity"/>
    <property type="evidence" value="ECO:0007669"/>
    <property type="project" value="UniProtKB-UniRule"/>
</dbReference>
<evidence type="ECO:0000313" key="14">
    <source>
        <dbReference type="Proteomes" id="UP000092687"/>
    </source>
</evidence>
<dbReference type="FunFam" id="3.40.50.1370:FF:000016">
    <property type="entry name" value="Ornithine carbamoyltransferase"/>
    <property type="match status" value="1"/>
</dbReference>
<keyword evidence="14" id="KW-1185">Reference proteome</keyword>
<dbReference type="InterPro" id="IPR006131">
    <property type="entry name" value="Asp_carbamoyltransf_Asp/Orn-bd"/>
</dbReference>
<dbReference type="InterPro" id="IPR002292">
    <property type="entry name" value="Orn/put_carbamltrans"/>
</dbReference>
<evidence type="ECO:0000256" key="1">
    <source>
        <dbReference type="ARBA" id="ARBA00003822"/>
    </source>
</evidence>
<evidence type="ECO:0000259" key="11">
    <source>
        <dbReference type="Pfam" id="PF00185"/>
    </source>
</evidence>
<dbReference type="InterPro" id="IPR006130">
    <property type="entry name" value="Asp/Orn_carbamoylTrfase"/>
</dbReference>
<comment type="subcellular location">
    <subcellularLocation>
        <location evidence="2 10">Cytoplasm</location>
    </subcellularLocation>
</comment>
<dbReference type="HAMAP" id="MF_01109">
    <property type="entry name" value="OTCase"/>
    <property type="match status" value="1"/>
</dbReference>
<evidence type="ECO:0000256" key="8">
    <source>
        <dbReference type="ARBA" id="ARBA00022679"/>
    </source>
</evidence>
<dbReference type="PANTHER" id="PTHR45753">
    <property type="entry name" value="ORNITHINE CARBAMOYLTRANSFERASE, MITOCHONDRIAL"/>
    <property type="match status" value="1"/>
</dbReference>
<evidence type="ECO:0000259" key="12">
    <source>
        <dbReference type="Pfam" id="PF02729"/>
    </source>
</evidence>
<dbReference type="GO" id="GO:0042450">
    <property type="term" value="P:L-arginine biosynthetic process via ornithine"/>
    <property type="evidence" value="ECO:0007669"/>
    <property type="project" value="UniProtKB-UniRule"/>
</dbReference>
<dbReference type="InterPro" id="IPR006132">
    <property type="entry name" value="Asp/Orn_carbamoyltranf_P-bd"/>
</dbReference>
<feature type="binding site" evidence="10">
    <location>
        <position position="88"/>
    </location>
    <ligand>
        <name>carbamoyl phosphate</name>
        <dbReference type="ChEBI" id="CHEBI:58228"/>
    </ligand>
</feature>
<evidence type="ECO:0000256" key="6">
    <source>
        <dbReference type="ARBA" id="ARBA00016634"/>
    </source>
</evidence>
<dbReference type="NCBIfam" id="TIGR00658">
    <property type="entry name" value="orni_carb_tr"/>
    <property type="match status" value="1"/>
</dbReference>
<gene>
    <name evidence="13" type="ORF">BBI08_12795</name>
</gene>
<comment type="catalytic activity">
    <reaction evidence="9 10">
        <text>carbamoyl phosphate + L-ornithine = L-citrulline + phosphate + H(+)</text>
        <dbReference type="Rhea" id="RHEA:19513"/>
        <dbReference type="ChEBI" id="CHEBI:15378"/>
        <dbReference type="ChEBI" id="CHEBI:43474"/>
        <dbReference type="ChEBI" id="CHEBI:46911"/>
        <dbReference type="ChEBI" id="CHEBI:57743"/>
        <dbReference type="ChEBI" id="CHEBI:58228"/>
        <dbReference type="EC" id="2.1.3.3"/>
    </reaction>
</comment>
<evidence type="ECO:0000313" key="13">
    <source>
        <dbReference type="EMBL" id="ANU14689.1"/>
    </source>
</evidence>
<evidence type="ECO:0000256" key="4">
    <source>
        <dbReference type="ARBA" id="ARBA00007805"/>
    </source>
</evidence>
<keyword evidence="8 10" id="KW-0808">Transferase</keyword>
<feature type="binding site" evidence="10">
    <location>
        <position position="170"/>
    </location>
    <ligand>
        <name>L-ornithine</name>
        <dbReference type="ChEBI" id="CHEBI:46911"/>
    </ligand>
</feature>
<feature type="domain" description="Aspartate/ornithine carbamoyltransferase carbamoyl-P binding" evidence="12">
    <location>
        <begin position="15"/>
        <end position="152"/>
    </location>
</feature>
<dbReference type="InterPro" id="IPR036901">
    <property type="entry name" value="Asp/Orn_carbamoylTrfase_sf"/>
</dbReference>
<dbReference type="PRINTS" id="PR00100">
    <property type="entry name" value="AOTCASE"/>
</dbReference>
<dbReference type="GO" id="GO:0019240">
    <property type="term" value="P:citrulline biosynthetic process"/>
    <property type="evidence" value="ECO:0007669"/>
    <property type="project" value="TreeGrafter"/>
</dbReference>
<dbReference type="PRINTS" id="PR00102">
    <property type="entry name" value="OTCASE"/>
</dbReference>
<organism evidence="13 14">
    <name type="scientific">Planococcus halocryophilus</name>
    <dbReference type="NCBI Taxonomy" id="1215089"/>
    <lineage>
        <taxon>Bacteria</taxon>
        <taxon>Bacillati</taxon>
        <taxon>Bacillota</taxon>
        <taxon>Bacilli</taxon>
        <taxon>Bacillales</taxon>
        <taxon>Caryophanaceae</taxon>
        <taxon>Planococcus</taxon>
    </lineage>
</organism>
<dbReference type="FunFam" id="3.40.50.1370:FF:000008">
    <property type="entry name" value="Ornithine carbamoyltransferase"/>
    <property type="match status" value="1"/>
</dbReference>
<comment type="similarity">
    <text evidence="4 10">Belongs to the aspartate/ornithine carbamoyltransferase superfamily. OTCase family.</text>
</comment>
<dbReference type="GO" id="GO:0005737">
    <property type="term" value="C:cytoplasm"/>
    <property type="evidence" value="ECO:0007669"/>
    <property type="project" value="UniProtKB-SubCell"/>
</dbReference>
<dbReference type="OrthoDB" id="9802587at2"/>
<evidence type="ECO:0000256" key="7">
    <source>
        <dbReference type="ARBA" id="ARBA00022490"/>
    </source>
</evidence>
<dbReference type="EC" id="2.1.3.3" evidence="5 10"/>
<dbReference type="Pfam" id="PF00185">
    <property type="entry name" value="OTCace"/>
    <property type="match status" value="1"/>
</dbReference>
<evidence type="ECO:0000256" key="9">
    <source>
        <dbReference type="ARBA" id="ARBA00048772"/>
    </source>
</evidence>
<feature type="binding site" evidence="10">
    <location>
        <position position="234"/>
    </location>
    <ligand>
        <name>L-ornithine</name>
        <dbReference type="ChEBI" id="CHEBI:46911"/>
    </ligand>
</feature>
<dbReference type="GO" id="GO:0016597">
    <property type="term" value="F:amino acid binding"/>
    <property type="evidence" value="ECO:0007669"/>
    <property type="project" value="InterPro"/>
</dbReference>
<proteinExistence type="inferred from homology"/>
<evidence type="ECO:0000256" key="3">
    <source>
        <dbReference type="ARBA" id="ARBA00004975"/>
    </source>
</evidence>
<comment type="function">
    <text evidence="1">Reversibly catalyzes the transfer of the carbamoyl group from carbamoyl phosphate (CP) to the N(epsilon) atom of ornithine (ORN) to produce L-citrulline.</text>
</comment>
<feature type="binding site" evidence="10">
    <location>
        <position position="112"/>
    </location>
    <ligand>
        <name>carbamoyl phosphate</name>
        <dbReference type="ChEBI" id="CHEBI:58228"/>
    </ligand>
</feature>
<dbReference type="EMBL" id="CP016537">
    <property type="protein sequence ID" value="ANU14689.1"/>
    <property type="molecule type" value="Genomic_DNA"/>
</dbReference>
<feature type="domain" description="Aspartate/ornithine carbamoyltransferase Asp/Orn-binding" evidence="11">
    <location>
        <begin position="158"/>
        <end position="312"/>
    </location>
</feature>
<accession>A0A1C7DSW1</accession>
<dbReference type="RefSeq" id="WP_065528382.1">
    <property type="nucleotide sequence ID" value="NZ_CP016537.2"/>
</dbReference>
<feature type="binding site" evidence="10">
    <location>
        <begin position="61"/>
        <end position="64"/>
    </location>
    <ligand>
        <name>carbamoyl phosphate</name>
        <dbReference type="ChEBI" id="CHEBI:58228"/>
    </ligand>
</feature>
<dbReference type="SUPFAM" id="SSF53671">
    <property type="entry name" value="Aspartate/ornithine carbamoyltransferase"/>
    <property type="match status" value="1"/>
</dbReference>
<dbReference type="AlphaFoldDB" id="A0A1C7DSW1"/>
<feature type="binding site" evidence="10">
    <location>
        <begin position="139"/>
        <end position="142"/>
    </location>
    <ligand>
        <name>carbamoyl phosphate</name>
        <dbReference type="ChEBI" id="CHEBI:58228"/>
    </ligand>
</feature>
<dbReference type="STRING" id="1215089.BBI08_12795"/>